<dbReference type="EMBL" id="JAVDRL010000004">
    <property type="protein sequence ID" value="MDR6530832.1"/>
    <property type="molecule type" value="Genomic_DNA"/>
</dbReference>
<keyword evidence="2" id="KW-0732">Signal</keyword>
<reference evidence="3 4" key="1">
    <citation type="submission" date="2023-07" db="EMBL/GenBank/DDBJ databases">
        <title>Sorghum-associated microbial communities from plants grown in Nebraska, USA.</title>
        <authorList>
            <person name="Schachtman D."/>
        </authorList>
    </citation>
    <scope>NUCLEOTIDE SEQUENCE [LARGE SCALE GENOMIC DNA]</scope>
    <source>
        <strain evidence="3 4">DS2154</strain>
    </source>
</reference>
<dbReference type="Proteomes" id="UP001262754">
    <property type="component" value="Unassembled WGS sequence"/>
</dbReference>
<comment type="caution">
    <text evidence="3">The sequence shown here is derived from an EMBL/GenBank/DDBJ whole genome shotgun (WGS) entry which is preliminary data.</text>
</comment>
<dbReference type="InterPro" id="IPR012341">
    <property type="entry name" value="6hp_glycosidase-like_sf"/>
</dbReference>
<protein>
    <submittedName>
        <fullName evidence="3">Rhamnogalacturonyl hydrolase YesR</fullName>
    </submittedName>
</protein>
<keyword evidence="1 3" id="KW-0378">Hydrolase</keyword>
<dbReference type="PANTHER" id="PTHR33886">
    <property type="entry name" value="UNSATURATED RHAMNOGALACTURONAN HYDROLASE (EUROFUNG)"/>
    <property type="match status" value="1"/>
</dbReference>
<dbReference type="Gene3D" id="1.50.10.10">
    <property type="match status" value="1"/>
</dbReference>
<evidence type="ECO:0000256" key="1">
    <source>
        <dbReference type="ARBA" id="ARBA00022801"/>
    </source>
</evidence>
<dbReference type="InterPro" id="IPR010905">
    <property type="entry name" value="Glyco_hydro_88"/>
</dbReference>
<dbReference type="InterPro" id="IPR008928">
    <property type="entry name" value="6-hairpin_glycosidase_sf"/>
</dbReference>
<evidence type="ECO:0000313" key="4">
    <source>
        <dbReference type="Proteomes" id="UP001262754"/>
    </source>
</evidence>
<proteinExistence type="predicted"/>
<dbReference type="SUPFAM" id="SSF48208">
    <property type="entry name" value="Six-hairpin glycosidases"/>
    <property type="match status" value="1"/>
</dbReference>
<dbReference type="InterPro" id="IPR052043">
    <property type="entry name" value="PolySaccharide_Degr_Enz"/>
</dbReference>
<keyword evidence="4" id="KW-1185">Reference proteome</keyword>
<dbReference type="Pfam" id="PF07470">
    <property type="entry name" value="Glyco_hydro_88"/>
    <property type="match status" value="1"/>
</dbReference>
<evidence type="ECO:0000256" key="2">
    <source>
        <dbReference type="SAM" id="SignalP"/>
    </source>
</evidence>
<gene>
    <name evidence="3" type="ORF">J2800_001571</name>
</gene>
<evidence type="ECO:0000313" key="3">
    <source>
        <dbReference type="EMBL" id="MDR6530832.1"/>
    </source>
</evidence>
<dbReference type="GO" id="GO:0016787">
    <property type="term" value="F:hydrolase activity"/>
    <property type="evidence" value="ECO:0007669"/>
    <property type="project" value="UniProtKB-KW"/>
</dbReference>
<name>A0ABU1MXC0_9CAUL</name>
<accession>A0ABU1MXC0</accession>
<feature type="chain" id="PRO_5045647983" evidence="2">
    <location>
        <begin position="26"/>
        <end position="398"/>
    </location>
</feature>
<sequence length="398" mass="43594">MKSVFRVAVGTVALLATCAPLAATAAQTPSAASQAASVPYARADVLRLAEKVADYQLATMAAGYIPPNTSRDTADLKGWVQGALFVGLRDLADRSDNPAYRQAILARGLANQWELGKRFYHADDHVIGQAYLWASRHGGGDAAIGPLRQRFDAILAYPPKVGLEHAEYTDPRGVDCDQRWCWSDALFMAPATWFELSTVTGDPRYAAYARKEFAAVTDFLYDKDEHLYYRDSRFFTRRGPNGEKVFWSRGDGWVFAGLARIIPLLPAGDPDRVRMEAVFKAMAGKLKAIQKPDGYWSPSLLSDPAKSPPESSGTAFFTYGMAWGVKSGLLDRAGYEPVARKGWVALTRAVHPDGKFGYVQPVSDRPESVSYDDTQFYGVGAFLLAATAMADLDLKPAR</sequence>
<dbReference type="PANTHER" id="PTHR33886:SF8">
    <property type="entry name" value="UNSATURATED RHAMNOGALACTURONAN HYDROLASE (EUROFUNG)"/>
    <property type="match status" value="1"/>
</dbReference>
<organism evidence="3 4">
    <name type="scientific">Caulobacter rhizosphaerae</name>
    <dbReference type="NCBI Taxonomy" id="2010972"/>
    <lineage>
        <taxon>Bacteria</taxon>
        <taxon>Pseudomonadati</taxon>
        <taxon>Pseudomonadota</taxon>
        <taxon>Alphaproteobacteria</taxon>
        <taxon>Caulobacterales</taxon>
        <taxon>Caulobacteraceae</taxon>
        <taxon>Caulobacter</taxon>
    </lineage>
</organism>
<dbReference type="RefSeq" id="WP_310030564.1">
    <property type="nucleotide sequence ID" value="NZ_JAVDRL010000004.1"/>
</dbReference>
<feature type="signal peptide" evidence="2">
    <location>
        <begin position="1"/>
        <end position="25"/>
    </location>
</feature>